<dbReference type="AlphaFoldDB" id="H6NKK7"/>
<dbReference type="KEGG" id="pmq:PM3016_5716"/>
<name>H6NKK7_9BACL</name>
<feature type="region of interest" description="Disordered" evidence="1">
    <location>
        <begin position="1"/>
        <end position="79"/>
    </location>
</feature>
<reference evidence="2 3" key="1">
    <citation type="journal article" date="2012" name="J. Bacteriol.">
        <title>Complete Genome Sequence of Paenibacillus mucilaginosus 3016, a Bacterium Functional as Microbial Fertilizer.</title>
        <authorList>
            <person name="Ma M."/>
            <person name="Wang Z."/>
            <person name="Li L."/>
            <person name="Jiang X."/>
            <person name="Guan D."/>
            <person name="Cao F."/>
            <person name="Chen H."/>
            <person name="Wang X."/>
            <person name="Shen D."/>
            <person name="Du B."/>
            <person name="Li J."/>
        </authorList>
    </citation>
    <scope>NUCLEOTIDE SEQUENCE [LARGE SCALE GENOMIC DNA]</scope>
    <source>
        <strain evidence="2 3">3016</strain>
    </source>
</reference>
<protein>
    <submittedName>
        <fullName evidence="2">Uncharacterized protein</fullName>
    </submittedName>
</protein>
<gene>
    <name evidence="2" type="ORF">PM3016_5716</name>
</gene>
<dbReference type="HOGENOM" id="CLU_2602698_0_0_9"/>
<sequence length="79" mass="8654">MRGRRWTWRAEGDGLNEEWGAKGKSKGASDRELEKGDRPSEEERRGLGKRPPGEKLPGQGEAGDRREVQPGREGAGLAA</sequence>
<proteinExistence type="predicted"/>
<accession>H6NKK7</accession>
<dbReference type="Proteomes" id="UP000007523">
    <property type="component" value="Chromosome"/>
</dbReference>
<keyword evidence="3" id="KW-1185">Reference proteome</keyword>
<organism evidence="2 3">
    <name type="scientific">Paenibacillus mucilaginosus 3016</name>
    <dbReference type="NCBI Taxonomy" id="1116391"/>
    <lineage>
        <taxon>Bacteria</taxon>
        <taxon>Bacillati</taxon>
        <taxon>Bacillota</taxon>
        <taxon>Bacilli</taxon>
        <taxon>Bacillales</taxon>
        <taxon>Paenibacillaceae</taxon>
        <taxon>Paenibacillus</taxon>
    </lineage>
</organism>
<evidence type="ECO:0000256" key="1">
    <source>
        <dbReference type="SAM" id="MobiDB-lite"/>
    </source>
</evidence>
<feature type="compositionally biased region" description="Basic and acidic residues" evidence="1">
    <location>
        <begin position="27"/>
        <end position="46"/>
    </location>
</feature>
<evidence type="ECO:0000313" key="3">
    <source>
        <dbReference type="Proteomes" id="UP000007523"/>
    </source>
</evidence>
<evidence type="ECO:0000313" key="2">
    <source>
        <dbReference type="EMBL" id="AFC32398.1"/>
    </source>
</evidence>
<dbReference type="EMBL" id="CP003235">
    <property type="protein sequence ID" value="AFC32398.1"/>
    <property type="molecule type" value="Genomic_DNA"/>
</dbReference>